<protein>
    <recommendedName>
        <fullName evidence="4">No apical meristem-associated C-terminal domain-containing protein</fullName>
    </recommendedName>
</protein>
<organism evidence="2 3">
    <name type="scientific">Jimgerdemannia flammicorona</name>
    <dbReference type="NCBI Taxonomy" id="994334"/>
    <lineage>
        <taxon>Eukaryota</taxon>
        <taxon>Fungi</taxon>
        <taxon>Fungi incertae sedis</taxon>
        <taxon>Mucoromycota</taxon>
        <taxon>Mucoromycotina</taxon>
        <taxon>Endogonomycetes</taxon>
        <taxon>Endogonales</taxon>
        <taxon>Endogonaceae</taxon>
        <taxon>Jimgerdemannia</taxon>
    </lineage>
</organism>
<comment type="caution">
    <text evidence="2">The sequence shown here is derived from an EMBL/GenBank/DDBJ whole genome shotgun (WGS) entry which is preliminary data.</text>
</comment>
<evidence type="ECO:0000313" key="2">
    <source>
        <dbReference type="EMBL" id="RUS31314.1"/>
    </source>
</evidence>
<sequence length="185" mass="21023">MADNLAHSPADSTSSSLMTSCPSSMTSRPSSPLSSPLPSDLKKRKGKNFSIPENEQLCHSWLNILQDPVAGTRQKAVAFWQKIHQHYNEFKETETEHTEDLLCNCWGFIAKVVSKFCGAMAQIDSYDKNTKYLYLITVNSTFSLDYYWDILKDTKKWQDFCAVKKPPRTPKGLKYPIDETDDSAL</sequence>
<dbReference type="PANTHER" id="PTHR45125:SF3">
    <property type="entry name" value="NO-APICAL-MERISTEM-ASSOCIATED CARBOXY-TERMINAL DOMAIN PROTEIN"/>
    <property type="match status" value="1"/>
</dbReference>
<evidence type="ECO:0000313" key="3">
    <source>
        <dbReference type="Proteomes" id="UP000274822"/>
    </source>
</evidence>
<feature type="compositionally biased region" description="Low complexity" evidence="1">
    <location>
        <begin position="8"/>
        <end position="39"/>
    </location>
</feature>
<name>A0A433QNG4_9FUNG</name>
<reference evidence="2 3" key="1">
    <citation type="journal article" date="2018" name="New Phytol.">
        <title>Phylogenomics of Endogonaceae and evolution of mycorrhizas within Mucoromycota.</title>
        <authorList>
            <person name="Chang Y."/>
            <person name="Desiro A."/>
            <person name="Na H."/>
            <person name="Sandor L."/>
            <person name="Lipzen A."/>
            <person name="Clum A."/>
            <person name="Barry K."/>
            <person name="Grigoriev I.V."/>
            <person name="Martin F.M."/>
            <person name="Stajich J.E."/>
            <person name="Smith M.E."/>
            <person name="Bonito G."/>
            <person name="Spatafora J.W."/>
        </authorList>
    </citation>
    <scope>NUCLEOTIDE SEQUENCE [LARGE SCALE GENOMIC DNA]</scope>
    <source>
        <strain evidence="2 3">AD002</strain>
    </source>
</reference>
<dbReference type="PANTHER" id="PTHR45125">
    <property type="entry name" value="F21J9.4-RELATED"/>
    <property type="match status" value="1"/>
</dbReference>
<dbReference type="AlphaFoldDB" id="A0A433QNG4"/>
<evidence type="ECO:0000256" key="1">
    <source>
        <dbReference type="SAM" id="MobiDB-lite"/>
    </source>
</evidence>
<evidence type="ECO:0008006" key="4">
    <source>
        <dbReference type="Google" id="ProtNLM"/>
    </source>
</evidence>
<dbReference type="EMBL" id="RBNJ01003083">
    <property type="protein sequence ID" value="RUS31314.1"/>
    <property type="molecule type" value="Genomic_DNA"/>
</dbReference>
<feature type="region of interest" description="Disordered" evidence="1">
    <location>
        <begin position="1"/>
        <end position="46"/>
    </location>
</feature>
<proteinExistence type="predicted"/>
<dbReference type="Proteomes" id="UP000274822">
    <property type="component" value="Unassembled WGS sequence"/>
</dbReference>
<accession>A0A433QNG4</accession>
<keyword evidence="3" id="KW-1185">Reference proteome</keyword>
<gene>
    <name evidence="2" type="ORF">BC938DRAFT_478076</name>
</gene>